<organism evidence="1">
    <name type="scientific">bioreactor metagenome</name>
    <dbReference type="NCBI Taxonomy" id="1076179"/>
    <lineage>
        <taxon>unclassified sequences</taxon>
        <taxon>metagenomes</taxon>
        <taxon>ecological metagenomes</taxon>
    </lineage>
</organism>
<evidence type="ECO:0000313" key="1">
    <source>
        <dbReference type="EMBL" id="MPM80249.1"/>
    </source>
</evidence>
<dbReference type="InterPro" id="IPR056546">
    <property type="entry name" value="MreB_MamK-like"/>
</dbReference>
<sequence length="67" mass="7147">MFGFGMDVGIDLGTASVLVSIKNRGIVLNEPSVVAVDRDTGKPLAIGEEARQMIGRTGEYYRGSPYA</sequence>
<accession>A0A645CTM5</accession>
<name>A0A645CTM5_9ZZZZ</name>
<comment type="caution">
    <text evidence="1">The sequence shown here is derived from an EMBL/GenBank/DDBJ whole genome shotgun (WGS) entry which is preliminary data.</text>
</comment>
<dbReference type="EMBL" id="VSSQ01029924">
    <property type="protein sequence ID" value="MPM80249.1"/>
    <property type="molecule type" value="Genomic_DNA"/>
</dbReference>
<protein>
    <submittedName>
        <fullName evidence="1">MreB-like protein</fullName>
    </submittedName>
</protein>
<dbReference type="SUPFAM" id="SSF53067">
    <property type="entry name" value="Actin-like ATPase domain"/>
    <property type="match status" value="1"/>
</dbReference>
<gene>
    <name evidence="1" type="primary">mbl_21</name>
    <name evidence="1" type="ORF">SDC9_127296</name>
</gene>
<dbReference type="Pfam" id="PF06723">
    <property type="entry name" value="MreB_Mbl"/>
    <property type="match status" value="1"/>
</dbReference>
<dbReference type="InterPro" id="IPR043129">
    <property type="entry name" value="ATPase_NBD"/>
</dbReference>
<reference evidence="1" key="1">
    <citation type="submission" date="2019-08" db="EMBL/GenBank/DDBJ databases">
        <authorList>
            <person name="Kucharzyk K."/>
            <person name="Murdoch R.W."/>
            <person name="Higgins S."/>
            <person name="Loffler F."/>
        </authorList>
    </citation>
    <scope>NUCLEOTIDE SEQUENCE</scope>
</reference>
<dbReference type="AlphaFoldDB" id="A0A645CTM5"/>
<dbReference type="Gene3D" id="3.30.420.40">
    <property type="match status" value="1"/>
</dbReference>
<proteinExistence type="predicted"/>